<dbReference type="GO" id="GO:0005634">
    <property type="term" value="C:nucleus"/>
    <property type="evidence" value="ECO:0007669"/>
    <property type="project" value="UniProtKB-SubCell"/>
</dbReference>
<dbReference type="OrthoDB" id="6159439at2759"/>
<evidence type="ECO:0000256" key="5">
    <source>
        <dbReference type="ARBA" id="ARBA00023015"/>
    </source>
</evidence>
<evidence type="ECO:0000256" key="3">
    <source>
        <dbReference type="ARBA" id="ARBA00006317"/>
    </source>
</evidence>
<dbReference type="RefSeq" id="XP_012691847.1">
    <property type="nucleotide sequence ID" value="XM_012836393.3"/>
</dbReference>
<dbReference type="InterPro" id="IPR009057">
    <property type="entry name" value="Homeodomain-like_sf"/>
</dbReference>
<evidence type="ECO:0000256" key="8">
    <source>
        <dbReference type="ARBA" id="ARBA00023163"/>
    </source>
</evidence>
<keyword evidence="6 10" id="KW-0238">DNA-binding</keyword>
<accession>A0A6P3W870</accession>
<comment type="similarity">
    <text evidence="3">Belongs to the Abd-B homeobox family.</text>
</comment>
<dbReference type="Proteomes" id="UP000515152">
    <property type="component" value="Chromosome 2"/>
</dbReference>
<comment type="subcellular location">
    <subcellularLocation>
        <location evidence="2 10 11">Nucleus</location>
    </subcellularLocation>
</comment>
<evidence type="ECO:0000256" key="2">
    <source>
        <dbReference type="ARBA" id="ARBA00004123"/>
    </source>
</evidence>
<dbReference type="InterPro" id="IPR001356">
    <property type="entry name" value="HD"/>
</dbReference>
<dbReference type="Gene3D" id="1.10.10.60">
    <property type="entry name" value="Homeodomain-like"/>
    <property type="match status" value="1"/>
</dbReference>
<name>A0A6P3W870_CLUHA</name>
<dbReference type="InterPro" id="IPR020479">
    <property type="entry name" value="HD_metazoa"/>
</dbReference>
<feature type="compositionally biased region" description="Polar residues" evidence="12">
    <location>
        <begin position="143"/>
        <end position="186"/>
    </location>
</feature>
<dbReference type="AlphaFoldDB" id="A0A6P3W870"/>
<evidence type="ECO:0000313" key="15">
    <source>
        <dbReference type="RefSeq" id="XP_012691847.1"/>
    </source>
</evidence>
<evidence type="ECO:0000313" key="14">
    <source>
        <dbReference type="Proteomes" id="UP000515152"/>
    </source>
</evidence>
<evidence type="ECO:0000256" key="9">
    <source>
        <dbReference type="ARBA" id="ARBA00023242"/>
    </source>
</evidence>
<keyword evidence="8" id="KW-0804">Transcription</keyword>
<evidence type="ECO:0000256" key="6">
    <source>
        <dbReference type="ARBA" id="ARBA00023125"/>
    </source>
</evidence>
<keyword evidence="5" id="KW-0805">Transcription regulation</keyword>
<keyword evidence="14" id="KW-1185">Reference proteome</keyword>
<dbReference type="PANTHER" id="PTHR46440:SF1">
    <property type="entry name" value="HOMEOBOX PROTEIN HOX-D12"/>
    <property type="match status" value="1"/>
</dbReference>
<dbReference type="InterPro" id="IPR017970">
    <property type="entry name" value="Homeobox_CS"/>
</dbReference>
<dbReference type="Pfam" id="PF00046">
    <property type="entry name" value="Homeodomain"/>
    <property type="match status" value="1"/>
</dbReference>
<dbReference type="SMART" id="SM00389">
    <property type="entry name" value="HOX"/>
    <property type="match status" value="1"/>
</dbReference>
<dbReference type="PRINTS" id="PR00024">
    <property type="entry name" value="HOMEOBOX"/>
</dbReference>
<evidence type="ECO:0000256" key="7">
    <source>
        <dbReference type="ARBA" id="ARBA00023155"/>
    </source>
</evidence>
<dbReference type="GO" id="GO:0000981">
    <property type="term" value="F:DNA-binding transcription factor activity, RNA polymerase II-specific"/>
    <property type="evidence" value="ECO:0007669"/>
    <property type="project" value="InterPro"/>
</dbReference>
<feature type="compositionally biased region" description="Polar residues" evidence="12">
    <location>
        <begin position="124"/>
        <end position="134"/>
    </location>
</feature>
<feature type="DNA-binding region" description="Homeobox" evidence="10">
    <location>
        <begin position="198"/>
        <end position="257"/>
    </location>
</feature>
<organism evidence="14 15">
    <name type="scientific">Clupea harengus</name>
    <name type="common">Atlantic herring</name>
    <dbReference type="NCBI Taxonomy" id="7950"/>
    <lineage>
        <taxon>Eukaryota</taxon>
        <taxon>Metazoa</taxon>
        <taxon>Chordata</taxon>
        <taxon>Craniata</taxon>
        <taxon>Vertebrata</taxon>
        <taxon>Euteleostomi</taxon>
        <taxon>Actinopterygii</taxon>
        <taxon>Neopterygii</taxon>
        <taxon>Teleostei</taxon>
        <taxon>Clupei</taxon>
        <taxon>Clupeiformes</taxon>
        <taxon>Clupeoidei</taxon>
        <taxon>Clupeidae</taxon>
        <taxon>Clupea</taxon>
    </lineage>
</organism>
<dbReference type="PROSITE" id="PS00027">
    <property type="entry name" value="HOMEOBOX_1"/>
    <property type="match status" value="1"/>
</dbReference>
<feature type="domain" description="Homeobox" evidence="13">
    <location>
        <begin position="196"/>
        <end position="256"/>
    </location>
</feature>
<dbReference type="PROSITE" id="PS50071">
    <property type="entry name" value="HOMEOBOX_2"/>
    <property type="match status" value="1"/>
</dbReference>
<gene>
    <name evidence="15" type="primary">hoxd12a</name>
</gene>
<evidence type="ECO:0000256" key="4">
    <source>
        <dbReference type="ARBA" id="ARBA00022473"/>
    </source>
</evidence>
<evidence type="ECO:0000256" key="10">
    <source>
        <dbReference type="PROSITE-ProRule" id="PRU00108"/>
    </source>
</evidence>
<dbReference type="KEGG" id="char:105907982"/>
<feature type="region of interest" description="Disordered" evidence="12">
    <location>
        <begin position="120"/>
        <end position="207"/>
    </location>
</feature>
<evidence type="ECO:0000259" key="13">
    <source>
        <dbReference type="PROSITE" id="PS50071"/>
    </source>
</evidence>
<comment type="function">
    <text evidence="1">Sequence-specific transcription factor which is part of a developmental regulatory system that provides cells with specific positional identities on the anterior-posterior axis.</text>
</comment>
<dbReference type="GeneID" id="105907982"/>
<sequence length="266" mass="30360">MCERNVLSSGYVGSLLNFPSPDSLYFPNLRSNGAHLSGLSQIPYSRREVCSFPWTSPSSCTAPPQSRAFSGYSQPFLTDSVPQNTNPNYNKGSSEEHLKYYFQNAHQKSVEHRQEASFVGEHGMTNSASSSKYELSNLDRRSQNSASHTELNSSMQVASDGVKQSVNSLVQMQPSSSNTTPRTSFSDGVPWCPSQVRQRKKRKPYTKPQLAELESEFLLNEFINRQKRKDLSDRLDLSDQQVKIWFQNRRMKKKRLLMRDHVFALY</sequence>
<evidence type="ECO:0000256" key="12">
    <source>
        <dbReference type="SAM" id="MobiDB-lite"/>
    </source>
</evidence>
<dbReference type="PANTHER" id="PTHR46440">
    <property type="entry name" value="HOMEOBOX PROTEIN HOX-D12-RELATED"/>
    <property type="match status" value="1"/>
</dbReference>
<evidence type="ECO:0000256" key="11">
    <source>
        <dbReference type="RuleBase" id="RU000682"/>
    </source>
</evidence>
<reference evidence="15" key="1">
    <citation type="submission" date="2025-08" db="UniProtKB">
        <authorList>
            <consortium name="RefSeq"/>
        </authorList>
    </citation>
    <scope>IDENTIFICATION</scope>
</reference>
<keyword evidence="7 10" id="KW-0371">Homeobox</keyword>
<protein>
    <submittedName>
        <fullName evidence="15">Homeobox protein Hox-D12a</fullName>
    </submittedName>
</protein>
<dbReference type="SUPFAM" id="SSF46689">
    <property type="entry name" value="Homeodomain-like"/>
    <property type="match status" value="1"/>
</dbReference>
<evidence type="ECO:0000256" key="1">
    <source>
        <dbReference type="ARBA" id="ARBA00003263"/>
    </source>
</evidence>
<dbReference type="CTD" id="100006598"/>
<keyword evidence="4" id="KW-0217">Developmental protein</keyword>
<keyword evidence="9 10" id="KW-0539">Nucleus</keyword>
<dbReference type="CDD" id="cd00086">
    <property type="entry name" value="homeodomain"/>
    <property type="match status" value="1"/>
</dbReference>
<dbReference type="GO" id="GO:1990837">
    <property type="term" value="F:sequence-specific double-stranded DNA binding"/>
    <property type="evidence" value="ECO:0007669"/>
    <property type="project" value="TreeGrafter"/>
</dbReference>
<proteinExistence type="inferred from homology"/>